<evidence type="ECO:0000256" key="1">
    <source>
        <dbReference type="SAM" id="MobiDB-lite"/>
    </source>
</evidence>
<evidence type="ECO:0000313" key="3">
    <source>
        <dbReference type="Proteomes" id="UP000073492"/>
    </source>
</evidence>
<reference evidence="2 3" key="1">
    <citation type="submission" date="2015-07" db="EMBL/GenBank/DDBJ databases">
        <title>Comparative genomics of the Sigatoka disease complex on banana suggests a link between parallel evolutionary changes in Pseudocercospora fijiensis and Pseudocercospora eumusae and increased virulence on the banana host.</title>
        <authorList>
            <person name="Chang T.-C."/>
            <person name="Salvucci A."/>
            <person name="Crous P.W."/>
            <person name="Stergiopoulos I."/>
        </authorList>
    </citation>
    <scope>NUCLEOTIDE SEQUENCE [LARGE SCALE GENOMIC DNA]</scope>
    <source>
        <strain evidence="2 3">CBS 116634</strain>
    </source>
</reference>
<dbReference type="GO" id="GO:0005634">
    <property type="term" value="C:nucleus"/>
    <property type="evidence" value="ECO:0007669"/>
    <property type="project" value="TreeGrafter"/>
</dbReference>
<dbReference type="EMBL" id="LFZO01000009">
    <property type="protein sequence ID" value="KXT18259.1"/>
    <property type="molecule type" value="Genomic_DNA"/>
</dbReference>
<feature type="region of interest" description="Disordered" evidence="1">
    <location>
        <begin position="177"/>
        <end position="345"/>
    </location>
</feature>
<dbReference type="GO" id="GO:0003729">
    <property type="term" value="F:mRNA binding"/>
    <property type="evidence" value="ECO:0007669"/>
    <property type="project" value="InterPro"/>
</dbReference>
<dbReference type="GO" id="GO:0000340">
    <property type="term" value="F:RNA 7-methylguanosine cap binding"/>
    <property type="evidence" value="ECO:0007669"/>
    <property type="project" value="InterPro"/>
</dbReference>
<feature type="compositionally biased region" description="Basic and acidic residues" evidence="1">
    <location>
        <begin position="247"/>
        <end position="258"/>
    </location>
</feature>
<organism evidence="2 3">
    <name type="scientific">Pseudocercospora musae</name>
    <dbReference type="NCBI Taxonomy" id="113226"/>
    <lineage>
        <taxon>Eukaryota</taxon>
        <taxon>Fungi</taxon>
        <taxon>Dikarya</taxon>
        <taxon>Ascomycota</taxon>
        <taxon>Pezizomycotina</taxon>
        <taxon>Dothideomycetes</taxon>
        <taxon>Dothideomycetidae</taxon>
        <taxon>Mycosphaerellales</taxon>
        <taxon>Mycosphaerellaceae</taxon>
        <taxon>Pseudocercospora</taxon>
    </lineage>
</organism>
<feature type="compositionally biased region" description="Basic and acidic residues" evidence="1">
    <location>
        <begin position="318"/>
        <end position="331"/>
    </location>
</feature>
<gene>
    <name evidence="2" type="ORF">AC579_2922</name>
</gene>
<proteinExistence type="predicted"/>
<dbReference type="PANTHER" id="PTHR16291">
    <property type="entry name" value="NUCLEAR CAP-BINDING PROTEIN SUBUNIT 3"/>
    <property type="match status" value="1"/>
</dbReference>
<accession>A0A139IU18</accession>
<feature type="region of interest" description="Disordered" evidence="1">
    <location>
        <begin position="406"/>
        <end position="459"/>
    </location>
</feature>
<dbReference type="PANTHER" id="PTHR16291:SF0">
    <property type="entry name" value="NUCLEAR CAP-BINDING PROTEIN SUBUNIT 3"/>
    <property type="match status" value="1"/>
</dbReference>
<dbReference type="Proteomes" id="UP000073492">
    <property type="component" value="Unassembled WGS sequence"/>
</dbReference>
<dbReference type="InterPro" id="IPR019416">
    <property type="entry name" value="NCBP3"/>
</dbReference>
<keyword evidence="3" id="KW-1185">Reference proteome</keyword>
<feature type="compositionally biased region" description="Basic residues" evidence="1">
    <location>
        <begin position="184"/>
        <end position="202"/>
    </location>
</feature>
<evidence type="ECO:0000313" key="2">
    <source>
        <dbReference type="EMBL" id="KXT18259.1"/>
    </source>
</evidence>
<dbReference type="Pfam" id="PF10309">
    <property type="entry name" value="NCBP3"/>
    <property type="match status" value="1"/>
</dbReference>
<comment type="caution">
    <text evidence="2">The sequence shown here is derived from an EMBL/GenBank/DDBJ whole genome shotgun (WGS) entry which is preliminary data.</text>
</comment>
<name>A0A139IU18_9PEZI</name>
<feature type="compositionally biased region" description="Basic residues" evidence="1">
    <location>
        <begin position="234"/>
        <end position="246"/>
    </location>
</feature>
<dbReference type="AlphaFoldDB" id="A0A139IU18"/>
<sequence length="497" mass="55897">MADLTMDSAMEIDLDLDLGDELDPEVARMQEEAARLNALPSQIDAEPELEAEQMNIEDGEVPPVEIAATKVHIQGLAELTTQDIENFARDHYDSELFRKVEWVDDNSANLIYDTAEAAKEALHILSREQVEDSLELRAAKALSTHPHVELFVRQAVVTDQKERGAAHRSAFYLNHPEYDPLNKVRGRGRGGRGGRGRGRGRGGYREDDRHSRTSSNAEPFDVNLYDDDPEAVKKRASPRRSIRKGSYHSEEDLFAGKREARRPRREDEDLFAAKSNGRLRNRSASPIRDGDGRYGFSDDQPYRQTARRRSPPPIRPRSHTDNYAAREKIKTELFPSKNRSTALTNGRIGNGAVELFSDRASPPAQGKTDLFPDKVNHRRQDAKDIHPDEVASAIGKFNMSLQKEYMSNDDSGQRPAPGRDLFSRIDAESTTGRLTKRPSSSDNFSFKGASRKEDPGVSFLGASKDRTELFPKWGSAGGRDLFEEKVRSRRRGAEHFI</sequence>
<feature type="compositionally biased region" description="Polar residues" evidence="1">
    <location>
        <begin position="428"/>
        <end position="444"/>
    </location>
</feature>
<protein>
    <submittedName>
        <fullName evidence="2">Uncharacterized protein</fullName>
    </submittedName>
</protein>